<name>A0A2P4YQE3_9STRA</name>
<reference evidence="2 3" key="1">
    <citation type="journal article" date="2017" name="Genome Biol. Evol.">
        <title>Phytophthora megakarya and P. palmivora, closely related causal agents of cacao black pod rot, underwent increases in genome sizes and gene numbers by different mechanisms.</title>
        <authorList>
            <person name="Ali S.S."/>
            <person name="Shao J."/>
            <person name="Lary D.J."/>
            <person name="Kronmiller B."/>
            <person name="Shen D."/>
            <person name="Strem M.D."/>
            <person name="Amoako-Attah I."/>
            <person name="Akrofi A.Y."/>
            <person name="Begoude B.A."/>
            <person name="Ten Hoopen G.M."/>
            <person name="Coulibaly K."/>
            <person name="Kebe B.I."/>
            <person name="Melnick R.L."/>
            <person name="Guiltinan M.J."/>
            <person name="Tyler B.M."/>
            <person name="Meinhardt L.W."/>
            <person name="Bailey B.A."/>
        </authorList>
    </citation>
    <scope>NUCLEOTIDE SEQUENCE [LARGE SCALE GENOMIC DNA]</scope>
    <source>
        <strain evidence="3">sbr112.9</strain>
    </source>
</reference>
<evidence type="ECO:0000313" key="2">
    <source>
        <dbReference type="EMBL" id="POM79996.1"/>
    </source>
</evidence>
<evidence type="ECO:0000313" key="3">
    <source>
        <dbReference type="Proteomes" id="UP000237271"/>
    </source>
</evidence>
<proteinExistence type="predicted"/>
<organism evidence="2 3">
    <name type="scientific">Phytophthora palmivora</name>
    <dbReference type="NCBI Taxonomy" id="4796"/>
    <lineage>
        <taxon>Eukaryota</taxon>
        <taxon>Sar</taxon>
        <taxon>Stramenopiles</taxon>
        <taxon>Oomycota</taxon>
        <taxon>Peronosporomycetes</taxon>
        <taxon>Peronosporales</taxon>
        <taxon>Peronosporaceae</taxon>
        <taxon>Phytophthora</taxon>
    </lineage>
</organism>
<dbReference type="OrthoDB" id="115033at2759"/>
<dbReference type="AlphaFoldDB" id="A0A2P4YQE3"/>
<accession>A0A2P4YQE3</accession>
<sequence>MAQTDVMSFMVMMHWESLDTPSEIPGAPKFPGVARADRGQDDDKEDEFLTRTAAIQDFTDRVGLDSMPSPNH</sequence>
<dbReference type="Proteomes" id="UP000237271">
    <property type="component" value="Unassembled WGS sequence"/>
</dbReference>
<gene>
    <name evidence="2" type="ORF">PHPALM_2220</name>
</gene>
<protein>
    <submittedName>
        <fullName evidence="2">Uncharacterized protein</fullName>
    </submittedName>
</protein>
<dbReference type="EMBL" id="NCKW01000802">
    <property type="protein sequence ID" value="POM79996.1"/>
    <property type="molecule type" value="Genomic_DNA"/>
</dbReference>
<keyword evidence="3" id="KW-1185">Reference proteome</keyword>
<comment type="caution">
    <text evidence="2">The sequence shown here is derived from an EMBL/GenBank/DDBJ whole genome shotgun (WGS) entry which is preliminary data.</text>
</comment>
<evidence type="ECO:0000256" key="1">
    <source>
        <dbReference type="SAM" id="MobiDB-lite"/>
    </source>
</evidence>
<feature type="region of interest" description="Disordered" evidence="1">
    <location>
        <begin position="20"/>
        <end position="44"/>
    </location>
</feature>